<dbReference type="AlphaFoldDB" id="A0A240UEH9"/>
<dbReference type="KEGG" id="acip:CBP36_12385"/>
<proteinExistence type="predicted"/>
<sequence>MNEHTLNELCDALSALRADIAIALPWDALHRWFGTVPLDLPHYAQINRQWALVWRQTGDRCPVPTVHLYLGADKLTLVRETTPDDPPAVDLTTLGQPT</sequence>
<accession>A0A240UEH9</accession>
<evidence type="ECO:0000313" key="1">
    <source>
        <dbReference type="EMBL" id="ART59526.1"/>
    </source>
</evidence>
<dbReference type="Proteomes" id="UP000194440">
    <property type="component" value="Chromosome"/>
</dbReference>
<dbReference type="OrthoDB" id="9910054at2"/>
<gene>
    <name evidence="1" type="ORF">CBP36_12385</name>
</gene>
<keyword evidence="2" id="KW-1185">Reference proteome</keyword>
<reference evidence="1" key="1">
    <citation type="submission" date="2017-05" db="EMBL/GenBank/DDBJ databases">
        <title>Polyphasic characterization of four soil-derived phenanthrene-degrading Acidovorax strains and proposal of Acidovorax phenanthrenivorans sp. nov.</title>
        <authorList>
            <person name="Singleton D."/>
            <person name="Lee J."/>
            <person name="Dickey A.N."/>
            <person name="Stroud A."/>
            <person name="Scholl E.H."/>
            <person name="Wright F.A."/>
            <person name="Aitken M.D."/>
        </authorList>
    </citation>
    <scope>NUCLEOTIDE SEQUENCE</scope>
    <source>
        <strain evidence="1">P4</strain>
    </source>
</reference>
<dbReference type="RefSeq" id="WP_086927642.1">
    <property type="nucleotide sequence ID" value="NZ_CP021362.1"/>
</dbReference>
<dbReference type="EMBL" id="CP021366">
    <property type="protein sequence ID" value="ART59526.1"/>
    <property type="molecule type" value="Genomic_DNA"/>
</dbReference>
<dbReference type="KEGG" id="acis:CBP35_06540"/>
<name>A0A240UEH9_9BURK</name>
<organism evidence="1 2">
    <name type="scientific">Acidovorax carolinensis</name>
    <dbReference type="NCBI Taxonomy" id="553814"/>
    <lineage>
        <taxon>Bacteria</taxon>
        <taxon>Pseudomonadati</taxon>
        <taxon>Pseudomonadota</taxon>
        <taxon>Betaproteobacteria</taxon>
        <taxon>Burkholderiales</taxon>
        <taxon>Comamonadaceae</taxon>
        <taxon>Acidovorax</taxon>
    </lineage>
</organism>
<protein>
    <submittedName>
        <fullName evidence="1">Uncharacterized protein</fullName>
    </submittedName>
</protein>
<evidence type="ECO:0000313" key="2">
    <source>
        <dbReference type="Proteomes" id="UP000194440"/>
    </source>
</evidence>